<dbReference type="PANTHER" id="PTHR11071">
    <property type="entry name" value="PEPTIDYL-PROLYL CIS-TRANS ISOMERASE"/>
    <property type="match status" value="1"/>
</dbReference>
<dbReference type="FunFam" id="2.40.100.10:FF:000031">
    <property type="entry name" value="Peptidyl-prolyl cis-trans isomerase"/>
    <property type="match status" value="1"/>
</dbReference>
<dbReference type="PRINTS" id="PR00153">
    <property type="entry name" value="CSAPPISMRASE"/>
</dbReference>
<dbReference type="GO" id="GO:0003755">
    <property type="term" value="F:peptidyl-prolyl cis-trans isomerase activity"/>
    <property type="evidence" value="ECO:0007669"/>
    <property type="project" value="UniProtKB-UniRule"/>
</dbReference>
<dbReference type="EMBL" id="HBIB01035736">
    <property type="protein sequence ID" value="CAE0260873.1"/>
    <property type="molecule type" value="Transcribed_RNA"/>
</dbReference>
<keyword evidence="1 3" id="KW-0697">Rotamase</keyword>
<dbReference type="PANTHER" id="PTHR11071:SF561">
    <property type="entry name" value="PEPTIDYL-PROLYL CIS-TRANS ISOMERASE D-RELATED"/>
    <property type="match status" value="1"/>
</dbReference>
<evidence type="ECO:0000313" key="5">
    <source>
        <dbReference type="EMBL" id="CAE0260873.1"/>
    </source>
</evidence>
<accession>A0A7S3DLC3</accession>
<dbReference type="GO" id="GO:0016018">
    <property type="term" value="F:cyclosporin A binding"/>
    <property type="evidence" value="ECO:0007669"/>
    <property type="project" value="TreeGrafter"/>
</dbReference>
<protein>
    <recommendedName>
        <fullName evidence="3">Peptidyl-prolyl cis-trans isomerase</fullName>
        <shortName evidence="3">PPIase</shortName>
        <ecNumber evidence="3">5.2.1.8</ecNumber>
    </recommendedName>
</protein>
<feature type="domain" description="PPIase cyclophilin-type" evidence="4">
    <location>
        <begin position="7"/>
        <end position="165"/>
    </location>
</feature>
<proteinExistence type="inferred from homology"/>
<dbReference type="Gene3D" id="2.40.100.10">
    <property type="entry name" value="Cyclophilin-like"/>
    <property type="match status" value="1"/>
</dbReference>
<comment type="similarity">
    <text evidence="3">Belongs to the cyclophilin-type PPIase family.</text>
</comment>
<dbReference type="EC" id="5.2.1.8" evidence="3"/>
<evidence type="ECO:0000259" key="4">
    <source>
        <dbReference type="PROSITE" id="PS50072"/>
    </source>
</evidence>
<dbReference type="AlphaFoldDB" id="A0A7S3DLC3"/>
<evidence type="ECO:0000256" key="2">
    <source>
        <dbReference type="ARBA" id="ARBA00023235"/>
    </source>
</evidence>
<organism evidence="5">
    <name type="scientific">Palpitomonas bilix</name>
    <dbReference type="NCBI Taxonomy" id="652834"/>
    <lineage>
        <taxon>Eukaryota</taxon>
        <taxon>Eukaryota incertae sedis</taxon>
    </lineage>
</organism>
<dbReference type="PIRSF" id="PIRSF001467">
    <property type="entry name" value="Peptidylpro_ismrse"/>
    <property type="match status" value="1"/>
</dbReference>
<keyword evidence="2 3" id="KW-0413">Isomerase</keyword>
<dbReference type="Pfam" id="PF00160">
    <property type="entry name" value="Pro_isomerase"/>
    <property type="match status" value="1"/>
</dbReference>
<gene>
    <name evidence="5" type="ORF">PBIL07802_LOCUS23162</name>
</gene>
<dbReference type="InterPro" id="IPR029000">
    <property type="entry name" value="Cyclophilin-like_dom_sf"/>
</dbReference>
<dbReference type="InterPro" id="IPR002130">
    <property type="entry name" value="Cyclophilin-type_PPIase_dom"/>
</dbReference>
<evidence type="ECO:0000256" key="3">
    <source>
        <dbReference type="RuleBase" id="RU363019"/>
    </source>
</evidence>
<comment type="function">
    <text evidence="3">PPIases accelerate the folding of proteins. It catalyzes the cis-trans isomerization of proline imidic peptide bonds in oligopeptides.</text>
</comment>
<sequence>MPSTRVFLSVSIGGENVGKLVFELFDESVPKTAENFRKLCTGESGDGREGKPLHFKNTIFHRIEEGFMAQGGDVTKNDGTGGESALTLGRTFNDENFILKHDRRGTLSMANSGANTNKSQFFVTFAPTPWLDNKHVVFGRLIDGFDTLDKIEAEGTLSGKPKRKVRRCGFAVSQPICDC</sequence>
<dbReference type="GO" id="GO:0005737">
    <property type="term" value="C:cytoplasm"/>
    <property type="evidence" value="ECO:0007669"/>
    <property type="project" value="TreeGrafter"/>
</dbReference>
<dbReference type="InterPro" id="IPR024936">
    <property type="entry name" value="Cyclophilin-type_PPIase"/>
</dbReference>
<dbReference type="SUPFAM" id="SSF50891">
    <property type="entry name" value="Cyclophilin-like"/>
    <property type="match status" value="1"/>
</dbReference>
<reference evidence="5" key="1">
    <citation type="submission" date="2021-01" db="EMBL/GenBank/DDBJ databases">
        <authorList>
            <person name="Corre E."/>
            <person name="Pelletier E."/>
            <person name="Niang G."/>
            <person name="Scheremetjew M."/>
            <person name="Finn R."/>
            <person name="Kale V."/>
            <person name="Holt S."/>
            <person name="Cochrane G."/>
            <person name="Meng A."/>
            <person name="Brown T."/>
            <person name="Cohen L."/>
        </authorList>
    </citation>
    <scope>NUCLEOTIDE SEQUENCE</scope>
    <source>
        <strain evidence="5">NIES-2562</strain>
    </source>
</reference>
<dbReference type="GO" id="GO:0006457">
    <property type="term" value="P:protein folding"/>
    <property type="evidence" value="ECO:0007669"/>
    <property type="project" value="TreeGrafter"/>
</dbReference>
<comment type="catalytic activity">
    <reaction evidence="3">
        <text>[protein]-peptidylproline (omega=180) = [protein]-peptidylproline (omega=0)</text>
        <dbReference type="Rhea" id="RHEA:16237"/>
        <dbReference type="Rhea" id="RHEA-COMP:10747"/>
        <dbReference type="Rhea" id="RHEA-COMP:10748"/>
        <dbReference type="ChEBI" id="CHEBI:83833"/>
        <dbReference type="ChEBI" id="CHEBI:83834"/>
        <dbReference type="EC" id="5.2.1.8"/>
    </reaction>
</comment>
<evidence type="ECO:0000256" key="1">
    <source>
        <dbReference type="ARBA" id="ARBA00023110"/>
    </source>
</evidence>
<name>A0A7S3DLC3_9EUKA</name>
<dbReference type="PROSITE" id="PS50072">
    <property type="entry name" value="CSA_PPIASE_2"/>
    <property type="match status" value="1"/>
</dbReference>